<protein>
    <submittedName>
        <fullName evidence="2">Uncharacterized protein</fullName>
    </submittedName>
</protein>
<proteinExistence type="predicted"/>
<feature type="region of interest" description="Disordered" evidence="1">
    <location>
        <begin position="237"/>
        <end position="260"/>
    </location>
</feature>
<feature type="compositionally biased region" description="Basic and acidic residues" evidence="1">
    <location>
        <begin position="18"/>
        <end position="28"/>
    </location>
</feature>
<dbReference type="Proteomes" id="UP000276133">
    <property type="component" value="Unassembled WGS sequence"/>
</dbReference>
<gene>
    <name evidence="2" type="ORF">BpHYR1_040726</name>
</gene>
<dbReference type="AlphaFoldDB" id="A0A3M7P2T9"/>
<name>A0A3M7P2T9_BRAPC</name>
<feature type="compositionally biased region" description="Basic residues" evidence="1">
    <location>
        <begin position="242"/>
        <end position="252"/>
    </location>
</feature>
<evidence type="ECO:0000256" key="1">
    <source>
        <dbReference type="SAM" id="MobiDB-lite"/>
    </source>
</evidence>
<accession>A0A3M7P2T9</accession>
<evidence type="ECO:0000313" key="2">
    <source>
        <dbReference type="EMBL" id="RMZ93378.1"/>
    </source>
</evidence>
<sequence>MNSDRQESLQHNGAVTKRIAEKRDRESSGEEIENVGRRQPGRPRKFAKSDNSERRYVEVERNVQRRQDISNNEADEIAYIPQPAVRQYPASNISICLCNGKPKYLELIWDPNDVDTFEKLSFQKRKLFCKTNPEHYLLELSKLKRDSSESLVYYSLKISQIVRKAYPTIQDLEVLEKLKLESFIRGLPMDLASMVRIRKPNNLQEGLRFTEICDVDKGPKKKYQLLLNETNETRTYVETKKGTKKAKQHIRNSKNNDSKE</sequence>
<evidence type="ECO:0000313" key="3">
    <source>
        <dbReference type="Proteomes" id="UP000276133"/>
    </source>
</evidence>
<keyword evidence="3" id="KW-1185">Reference proteome</keyword>
<dbReference type="EMBL" id="REGN01013864">
    <property type="protein sequence ID" value="RMZ93378.1"/>
    <property type="molecule type" value="Genomic_DNA"/>
</dbReference>
<comment type="caution">
    <text evidence="2">The sequence shown here is derived from an EMBL/GenBank/DDBJ whole genome shotgun (WGS) entry which is preliminary data.</text>
</comment>
<organism evidence="2 3">
    <name type="scientific">Brachionus plicatilis</name>
    <name type="common">Marine rotifer</name>
    <name type="synonym">Brachionus muelleri</name>
    <dbReference type="NCBI Taxonomy" id="10195"/>
    <lineage>
        <taxon>Eukaryota</taxon>
        <taxon>Metazoa</taxon>
        <taxon>Spiralia</taxon>
        <taxon>Gnathifera</taxon>
        <taxon>Rotifera</taxon>
        <taxon>Eurotatoria</taxon>
        <taxon>Monogononta</taxon>
        <taxon>Pseudotrocha</taxon>
        <taxon>Ploima</taxon>
        <taxon>Brachionidae</taxon>
        <taxon>Brachionus</taxon>
    </lineage>
</organism>
<dbReference type="OrthoDB" id="10092646at2759"/>
<reference evidence="2 3" key="1">
    <citation type="journal article" date="2018" name="Sci. Rep.">
        <title>Genomic signatures of local adaptation to the degree of environmental predictability in rotifers.</title>
        <authorList>
            <person name="Franch-Gras L."/>
            <person name="Hahn C."/>
            <person name="Garcia-Roger E.M."/>
            <person name="Carmona M.J."/>
            <person name="Serra M."/>
            <person name="Gomez A."/>
        </authorList>
    </citation>
    <scope>NUCLEOTIDE SEQUENCE [LARGE SCALE GENOMIC DNA]</scope>
    <source>
        <strain evidence="2">HYR1</strain>
    </source>
</reference>
<feature type="region of interest" description="Disordered" evidence="1">
    <location>
        <begin position="1"/>
        <end position="55"/>
    </location>
</feature>